<evidence type="ECO:0000256" key="1">
    <source>
        <dbReference type="ARBA" id="ARBA00004196"/>
    </source>
</evidence>
<gene>
    <name evidence="8" type="ORF">JOE68_006169</name>
</gene>
<accession>A0ABS2SGC2</accession>
<dbReference type="EMBL" id="JAFBCL010000001">
    <property type="protein sequence ID" value="MBM7815304.1"/>
    <property type="molecule type" value="Genomic_DNA"/>
</dbReference>
<dbReference type="Pfam" id="PF00496">
    <property type="entry name" value="SBP_bac_5"/>
    <property type="match status" value="1"/>
</dbReference>
<protein>
    <submittedName>
        <fullName evidence="8">Peptide/nickel transport system substrate-binding protein</fullName>
    </submittedName>
</protein>
<organism evidence="8 9">
    <name type="scientific">Saccharothrix algeriensis</name>
    <dbReference type="NCBI Taxonomy" id="173560"/>
    <lineage>
        <taxon>Bacteria</taxon>
        <taxon>Bacillati</taxon>
        <taxon>Actinomycetota</taxon>
        <taxon>Actinomycetes</taxon>
        <taxon>Pseudonocardiales</taxon>
        <taxon>Pseudonocardiaceae</taxon>
        <taxon>Saccharothrix</taxon>
    </lineage>
</organism>
<dbReference type="SUPFAM" id="SSF53850">
    <property type="entry name" value="Periplasmic binding protein-like II"/>
    <property type="match status" value="1"/>
</dbReference>
<comment type="subcellular location">
    <subcellularLocation>
        <location evidence="1">Cell envelope</location>
    </subcellularLocation>
</comment>
<name>A0ABS2SGC2_9PSEU</name>
<proteinExistence type="inferred from homology"/>
<dbReference type="PIRSF" id="PIRSF002741">
    <property type="entry name" value="MppA"/>
    <property type="match status" value="1"/>
</dbReference>
<dbReference type="InterPro" id="IPR000914">
    <property type="entry name" value="SBP_5_dom"/>
</dbReference>
<evidence type="ECO:0000256" key="6">
    <source>
        <dbReference type="SAM" id="SignalP"/>
    </source>
</evidence>
<evidence type="ECO:0000259" key="7">
    <source>
        <dbReference type="Pfam" id="PF00496"/>
    </source>
</evidence>
<dbReference type="InterPro" id="IPR030678">
    <property type="entry name" value="Peptide/Ni-bd"/>
</dbReference>
<evidence type="ECO:0000313" key="9">
    <source>
        <dbReference type="Proteomes" id="UP001195724"/>
    </source>
</evidence>
<dbReference type="CDD" id="cd00995">
    <property type="entry name" value="PBP2_NikA_DppA_OppA_like"/>
    <property type="match status" value="1"/>
</dbReference>
<comment type="caution">
    <text evidence="8">The sequence shown here is derived from an EMBL/GenBank/DDBJ whole genome shotgun (WGS) entry which is preliminary data.</text>
</comment>
<dbReference type="PANTHER" id="PTHR30290">
    <property type="entry name" value="PERIPLASMIC BINDING COMPONENT OF ABC TRANSPORTER"/>
    <property type="match status" value="1"/>
</dbReference>
<keyword evidence="4 6" id="KW-0732">Signal</keyword>
<feature type="domain" description="Solute-binding protein family 5" evidence="7">
    <location>
        <begin position="93"/>
        <end position="465"/>
    </location>
</feature>
<dbReference type="Proteomes" id="UP001195724">
    <property type="component" value="Unassembled WGS sequence"/>
</dbReference>
<evidence type="ECO:0000256" key="4">
    <source>
        <dbReference type="ARBA" id="ARBA00022729"/>
    </source>
</evidence>
<comment type="similarity">
    <text evidence="2">Belongs to the bacterial solute-binding protein 5 family.</text>
</comment>
<evidence type="ECO:0000256" key="5">
    <source>
        <dbReference type="SAM" id="Phobius"/>
    </source>
</evidence>
<dbReference type="Gene3D" id="3.40.190.10">
    <property type="entry name" value="Periplasmic binding protein-like II"/>
    <property type="match status" value="1"/>
</dbReference>
<dbReference type="RefSeq" id="WP_239562406.1">
    <property type="nucleotide sequence ID" value="NZ_JAFBCL010000001.1"/>
</dbReference>
<keyword evidence="5" id="KW-1133">Transmembrane helix</keyword>
<dbReference type="InterPro" id="IPR039424">
    <property type="entry name" value="SBP_5"/>
</dbReference>
<feature type="chain" id="PRO_5045166595" evidence="6">
    <location>
        <begin position="36"/>
        <end position="608"/>
    </location>
</feature>
<sequence length="608" mass="65732">MTSTVWREAITVRAHRLGALAVAAGLAVAPLPAGARQGGDQPGDGRQAVTLRVALTQQVDSLNPFLSTFQAGTEVGRLMYDFLTAHDADDQRPVEGLADRWESSPDGLTWTFHVPEGKRWSDGRPITARDAAFTYDLMMRDEVAATANGSFTAGFESVTAVDDRTLVIRTRQPQASMPALDVPIVPEHVWSRVERIGDYRNDAAPVVGSGPFVLAEHRPNEFIRFTANRDYWRGAPRYDELVFVHYKTVDAAAQALARGEVDLVNRLGPAQFDSLRDEPGVTLNRAQGRRFTELVINSGAATRDGEPIGDGHPALRDIVVRRAIAQALDLDAIIARVSGGYAERGTGPVPPVFAEHHLTPDPPLRHDPAAANAELDRAGYRVRDGLRVTPEGRPLELRLLGHASRAYDEPAAEFVKRSLADVGIAVDVRIVSDNQLNESTTAGAFDLALSGWGVNPDPDFVLSLHTCDQRPNADGRGGTTDAFFCDPEYDALYARQRAELDPDARAAIVRRMQQRWYDQVPAVVLGYDNALEAYRSDRFASFPVQPDPGGVIMGQTGVWGYYGAVPTASAGAPAGVGAGWVLGAAGAVVAAAVAIWLVARRRGAEDRE</sequence>
<reference evidence="8 9" key="1">
    <citation type="submission" date="2021-01" db="EMBL/GenBank/DDBJ databases">
        <title>Sequencing the genomes of 1000 actinobacteria strains.</title>
        <authorList>
            <person name="Klenk H.-P."/>
        </authorList>
    </citation>
    <scope>NUCLEOTIDE SEQUENCE [LARGE SCALE GENOMIC DNA]</scope>
    <source>
        <strain evidence="8 9">DSM 44581</strain>
    </source>
</reference>
<evidence type="ECO:0000256" key="2">
    <source>
        <dbReference type="ARBA" id="ARBA00005695"/>
    </source>
</evidence>
<keyword evidence="5" id="KW-0472">Membrane</keyword>
<dbReference type="PANTHER" id="PTHR30290:SF10">
    <property type="entry name" value="PERIPLASMIC OLIGOPEPTIDE-BINDING PROTEIN-RELATED"/>
    <property type="match status" value="1"/>
</dbReference>
<dbReference type="Gene3D" id="3.10.105.10">
    <property type="entry name" value="Dipeptide-binding Protein, Domain 3"/>
    <property type="match status" value="1"/>
</dbReference>
<evidence type="ECO:0000256" key="3">
    <source>
        <dbReference type="ARBA" id="ARBA00022448"/>
    </source>
</evidence>
<feature type="signal peptide" evidence="6">
    <location>
        <begin position="1"/>
        <end position="35"/>
    </location>
</feature>
<feature type="transmembrane region" description="Helical" evidence="5">
    <location>
        <begin position="577"/>
        <end position="599"/>
    </location>
</feature>
<evidence type="ECO:0000313" key="8">
    <source>
        <dbReference type="EMBL" id="MBM7815304.1"/>
    </source>
</evidence>
<keyword evidence="3" id="KW-0813">Transport</keyword>
<keyword evidence="5" id="KW-0812">Transmembrane</keyword>
<keyword evidence="9" id="KW-1185">Reference proteome</keyword>